<sequence>MNRASKKTGHFITGIVGAIITIGLATLYINEIKGARVQLPKITK</sequence>
<comment type="caution">
    <text evidence="2">The sequence shown here is derived from an EMBL/GenBank/DDBJ whole genome shotgun (WGS) entry which is preliminary data.</text>
</comment>
<feature type="transmembrane region" description="Helical" evidence="1">
    <location>
        <begin position="12"/>
        <end position="29"/>
    </location>
</feature>
<accession>A0A9W5VMR7</accession>
<organism evidence="2 3">
    <name type="scientific">Bacillus cereus HuB4-4</name>
    <dbReference type="NCBI Taxonomy" id="1053211"/>
    <lineage>
        <taxon>Bacteria</taxon>
        <taxon>Bacillati</taxon>
        <taxon>Bacillota</taxon>
        <taxon>Bacilli</taxon>
        <taxon>Bacillales</taxon>
        <taxon>Bacillaceae</taxon>
        <taxon>Bacillus</taxon>
        <taxon>Bacillus cereus group</taxon>
    </lineage>
</organism>
<keyword evidence="1" id="KW-0472">Membrane</keyword>
<gene>
    <name evidence="2" type="ORF">IGM_01951</name>
</gene>
<keyword evidence="1" id="KW-1133">Transmembrane helix</keyword>
<protein>
    <submittedName>
        <fullName evidence="2">Uncharacterized protein</fullName>
    </submittedName>
</protein>
<evidence type="ECO:0000256" key="1">
    <source>
        <dbReference type="SAM" id="Phobius"/>
    </source>
</evidence>
<proteinExistence type="predicted"/>
<name>A0A9W5VMR7_BACCE</name>
<dbReference type="Proteomes" id="UP000014009">
    <property type="component" value="Unassembled WGS sequence"/>
</dbReference>
<evidence type="ECO:0000313" key="2">
    <source>
        <dbReference type="EMBL" id="EOP91891.1"/>
    </source>
</evidence>
<dbReference type="EMBL" id="AHEF01000037">
    <property type="protein sequence ID" value="EOP91891.1"/>
    <property type="molecule type" value="Genomic_DNA"/>
</dbReference>
<reference evidence="2 3" key="1">
    <citation type="submission" date="2012-12" db="EMBL/GenBank/DDBJ databases">
        <title>The Genome Sequence of Bacillus cereus HuB4-4.</title>
        <authorList>
            <consortium name="The Broad Institute Genome Sequencing Platform"/>
            <consortium name="The Broad Institute Genome Sequencing Center for Infectious Disease"/>
            <person name="Feldgarden M."/>
            <person name="Van der Auwera G.A."/>
            <person name="Mahillon J."/>
            <person name="Duprez V."/>
            <person name="Timmery S."/>
            <person name="Mattelet C."/>
            <person name="Dierick K."/>
            <person name="Sun M."/>
            <person name="Yu Z."/>
            <person name="Zhu L."/>
            <person name="Hu X."/>
            <person name="Shank E.B."/>
            <person name="Swiecicka I."/>
            <person name="Hansen B.M."/>
            <person name="Andrup L."/>
            <person name="Walker B."/>
            <person name="Young S.K."/>
            <person name="Zeng Q."/>
            <person name="Gargeya S."/>
            <person name="Fitzgerald M."/>
            <person name="Haas B."/>
            <person name="Abouelleil A."/>
            <person name="Alvarado L."/>
            <person name="Arachchi H.M."/>
            <person name="Berlin A.M."/>
            <person name="Chapman S.B."/>
            <person name="Dewar J."/>
            <person name="Goldberg J."/>
            <person name="Griggs A."/>
            <person name="Gujja S."/>
            <person name="Hansen M."/>
            <person name="Howarth C."/>
            <person name="Imamovic A."/>
            <person name="Larimer J."/>
            <person name="McCowan C."/>
            <person name="Murphy C."/>
            <person name="Neiman D."/>
            <person name="Pearson M."/>
            <person name="Priest M."/>
            <person name="Roberts A."/>
            <person name="Saif S."/>
            <person name="Shea T."/>
            <person name="Sisk P."/>
            <person name="Sykes S."/>
            <person name="Wortman J."/>
            <person name="Nusbaum C."/>
            <person name="Birren B."/>
        </authorList>
    </citation>
    <scope>NUCLEOTIDE SEQUENCE [LARGE SCALE GENOMIC DNA]</scope>
    <source>
        <strain evidence="2 3">HuB4-4</strain>
    </source>
</reference>
<dbReference type="AlphaFoldDB" id="A0A9W5VMR7"/>
<keyword evidence="1" id="KW-0812">Transmembrane</keyword>
<evidence type="ECO:0000313" key="3">
    <source>
        <dbReference type="Proteomes" id="UP000014009"/>
    </source>
</evidence>